<accession>I1I0V6</accession>
<dbReference type="PANTHER" id="PTHR34838:SF2">
    <property type="entry name" value="OS08G0142500 PROTEIN"/>
    <property type="match status" value="1"/>
</dbReference>
<reference evidence="2 3" key="1">
    <citation type="journal article" date="2010" name="Nature">
        <title>Genome sequencing and analysis of the model grass Brachypodium distachyon.</title>
        <authorList>
            <consortium name="International Brachypodium Initiative"/>
        </authorList>
    </citation>
    <scope>NUCLEOTIDE SEQUENCE [LARGE SCALE GENOMIC DNA]</scope>
    <source>
        <strain evidence="2 3">Bd21</strain>
    </source>
</reference>
<dbReference type="InterPro" id="IPR035513">
    <property type="entry name" value="Invertase/methylesterase_inhib"/>
</dbReference>
<dbReference type="RefSeq" id="XP_024317945.1">
    <property type="nucleotide sequence ID" value="XM_024462177.1"/>
</dbReference>
<dbReference type="Gramene" id="KQJ95035">
    <property type="protein sequence ID" value="KQJ95035"/>
    <property type="gene ID" value="BRADI_3g14810v3"/>
</dbReference>
<dbReference type="AlphaFoldDB" id="I1I0V6"/>
<dbReference type="OMA" id="HERSMAM"/>
<reference evidence="2" key="2">
    <citation type="submission" date="2017-06" db="EMBL/GenBank/DDBJ databases">
        <title>WGS assembly of Brachypodium distachyon.</title>
        <authorList>
            <consortium name="The International Brachypodium Initiative"/>
            <person name="Lucas S."/>
            <person name="Harmon-Smith M."/>
            <person name="Lail K."/>
            <person name="Tice H."/>
            <person name="Grimwood J."/>
            <person name="Bruce D."/>
            <person name="Barry K."/>
            <person name="Shu S."/>
            <person name="Lindquist E."/>
            <person name="Wang M."/>
            <person name="Pitluck S."/>
            <person name="Vogel J.P."/>
            <person name="Garvin D.F."/>
            <person name="Mockler T.C."/>
            <person name="Schmutz J."/>
            <person name="Rokhsar D."/>
            <person name="Bevan M.W."/>
        </authorList>
    </citation>
    <scope>NUCLEOTIDE SEQUENCE</scope>
    <source>
        <strain evidence="2">Bd21</strain>
    </source>
</reference>
<feature type="chain" id="PRO_5014095008" description="Pectinesterase inhibitor domain-containing protein" evidence="1">
    <location>
        <begin position="21"/>
        <end position="189"/>
    </location>
</feature>
<dbReference type="Gene3D" id="1.20.140.40">
    <property type="entry name" value="Invertase/pectin methylesterase inhibitor family protein"/>
    <property type="match status" value="1"/>
</dbReference>
<evidence type="ECO:0008006" key="5">
    <source>
        <dbReference type="Google" id="ProtNLM"/>
    </source>
</evidence>
<dbReference type="HOGENOM" id="CLU_092954_2_1_1"/>
<feature type="signal peptide" evidence="1">
    <location>
        <begin position="1"/>
        <end position="20"/>
    </location>
</feature>
<dbReference type="EnsemblPlants" id="KQJ95035">
    <property type="protein sequence ID" value="KQJ95035"/>
    <property type="gene ID" value="BRADI_3g14810v3"/>
</dbReference>
<reference evidence="3" key="3">
    <citation type="submission" date="2018-08" db="UniProtKB">
        <authorList>
            <consortium name="EnsemblPlants"/>
        </authorList>
    </citation>
    <scope>IDENTIFICATION</scope>
    <source>
        <strain evidence="3">cv. Bd21</strain>
    </source>
</reference>
<dbReference type="GeneID" id="112271919"/>
<dbReference type="SUPFAM" id="SSF101148">
    <property type="entry name" value="Plant invertase/pectin methylesterase inhibitor"/>
    <property type="match status" value="1"/>
</dbReference>
<evidence type="ECO:0000256" key="1">
    <source>
        <dbReference type="SAM" id="SignalP"/>
    </source>
</evidence>
<dbReference type="EMBL" id="CM000882">
    <property type="protein sequence ID" value="KQJ95035.1"/>
    <property type="molecule type" value="Genomic_DNA"/>
</dbReference>
<protein>
    <recommendedName>
        <fullName evidence="5">Pectinesterase inhibitor domain-containing protein</fullName>
    </recommendedName>
</protein>
<keyword evidence="4" id="KW-1185">Reference proteome</keyword>
<evidence type="ECO:0000313" key="4">
    <source>
        <dbReference type="Proteomes" id="UP000008810"/>
    </source>
</evidence>
<dbReference type="OrthoDB" id="676883at2759"/>
<keyword evidence="1" id="KW-0732">Signal</keyword>
<name>I1I0V6_BRADI</name>
<evidence type="ECO:0000313" key="3">
    <source>
        <dbReference type="EnsemblPlants" id="KQJ95035"/>
    </source>
</evidence>
<evidence type="ECO:0000313" key="2">
    <source>
        <dbReference type="EMBL" id="KQJ95035.1"/>
    </source>
</evidence>
<dbReference type="FunCoup" id="I1I0V6">
    <property type="interactions" value="665"/>
</dbReference>
<sequence length="189" mass="19902">MKTILLLVLLLLASPSMIAGGGKPRCPGVQSLTPAAACKAATGTALMFFLCMDTLREFTAAGAEEATLYALLAAQHALKTMESTEARTRGLIGGGALSGDQKLAYASCLGDYADAERSMGRAARELLPRCELAGLGIRRGIDLGLEKCRDRLVRIGAPEPLSGLVLSDRNRAALAYFLSKFAAPMVMIL</sequence>
<dbReference type="Proteomes" id="UP000008810">
    <property type="component" value="Chromosome 3"/>
</dbReference>
<dbReference type="KEGG" id="bdi:112271919"/>
<proteinExistence type="predicted"/>
<dbReference type="PANTHER" id="PTHR34838">
    <property type="entry name" value="OS08G0142100 PROTEIN-RELATED"/>
    <property type="match status" value="1"/>
</dbReference>
<gene>
    <name evidence="3" type="primary">LOC112271919</name>
    <name evidence="2" type="ORF">BRADI_3g14810v3</name>
</gene>
<dbReference type="eggNOG" id="ENOG502R3IX">
    <property type="taxonomic scope" value="Eukaryota"/>
</dbReference>
<organism evidence="2">
    <name type="scientific">Brachypodium distachyon</name>
    <name type="common">Purple false brome</name>
    <name type="synonym">Trachynia distachya</name>
    <dbReference type="NCBI Taxonomy" id="15368"/>
    <lineage>
        <taxon>Eukaryota</taxon>
        <taxon>Viridiplantae</taxon>
        <taxon>Streptophyta</taxon>
        <taxon>Embryophyta</taxon>
        <taxon>Tracheophyta</taxon>
        <taxon>Spermatophyta</taxon>
        <taxon>Magnoliopsida</taxon>
        <taxon>Liliopsida</taxon>
        <taxon>Poales</taxon>
        <taxon>Poaceae</taxon>
        <taxon>BOP clade</taxon>
        <taxon>Pooideae</taxon>
        <taxon>Stipodae</taxon>
        <taxon>Brachypodieae</taxon>
        <taxon>Brachypodium</taxon>
    </lineage>
</organism>